<keyword evidence="4" id="KW-0762">Sugar transport</keyword>
<dbReference type="Gene3D" id="3.40.50.2300">
    <property type="match status" value="2"/>
</dbReference>
<dbReference type="RefSeq" id="WP_009144329.1">
    <property type="nucleotide sequence ID" value="NZ_GL831075.1"/>
</dbReference>
<dbReference type="PANTHER" id="PTHR30036">
    <property type="entry name" value="D-XYLOSE-BINDING PERIPLASMIC PROTEIN"/>
    <property type="match status" value="1"/>
</dbReference>
<accession>E8LN41</accession>
<dbReference type="InterPro" id="IPR050555">
    <property type="entry name" value="Bact_Solute-Bind_Prot2"/>
</dbReference>
<dbReference type="Proteomes" id="UP000018458">
    <property type="component" value="Unassembled WGS sequence"/>
</dbReference>
<evidence type="ECO:0000256" key="11">
    <source>
        <dbReference type="SAM" id="SignalP"/>
    </source>
</evidence>
<evidence type="ECO:0000256" key="5">
    <source>
        <dbReference type="ARBA" id="ARBA00022723"/>
    </source>
</evidence>
<reference evidence="13 14" key="1">
    <citation type="submission" date="2011-01" db="EMBL/GenBank/DDBJ databases">
        <authorList>
            <person name="Weinstock G."/>
            <person name="Sodergren E."/>
            <person name="Clifton S."/>
            <person name="Fulton L."/>
            <person name="Fulton B."/>
            <person name="Courtney L."/>
            <person name="Fronick C."/>
            <person name="Harrison M."/>
            <person name="Strong C."/>
            <person name="Farmer C."/>
            <person name="Delahaunty K."/>
            <person name="Markovic C."/>
            <person name="Hall O."/>
            <person name="Minx P."/>
            <person name="Tomlinson C."/>
            <person name="Mitreva M."/>
            <person name="Hou S."/>
            <person name="Chen J."/>
            <person name="Wollam A."/>
            <person name="Pepin K.H."/>
            <person name="Johnson M."/>
            <person name="Bhonagiri V."/>
            <person name="Zhang X."/>
            <person name="Suruliraj S."/>
            <person name="Warren W."/>
            <person name="Chinwalla A."/>
            <person name="Mardis E.R."/>
            <person name="Wilson R.K."/>
        </authorList>
    </citation>
    <scope>NUCLEOTIDE SEQUENCE [LARGE SCALE GENOMIC DNA]</scope>
    <source>
        <strain evidence="14">DSM 22608 / JCM 16073 / KCTC 15190 / YIT 12066</strain>
    </source>
</reference>
<keyword evidence="7" id="KW-0574">Periplasm</keyword>
<evidence type="ECO:0000256" key="7">
    <source>
        <dbReference type="ARBA" id="ARBA00022764"/>
    </source>
</evidence>
<comment type="subunit">
    <text evidence="9">The ABC transporter complex is composed of one ATP-binding protein (MglA), two transmembrane proteins (MglC) and a solute-binding protein (MglB).</text>
</comment>
<evidence type="ECO:0000256" key="3">
    <source>
        <dbReference type="ARBA" id="ARBA00022448"/>
    </source>
</evidence>
<dbReference type="Pfam" id="PF13407">
    <property type="entry name" value="Peripla_BP_4"/>
    <property type="match status" value="1"/>
</dbReference>
<feature type="signal peptide" evidence="11">
    <location>
        <begin position="1"/>
        <end position="24"/>
    </location>
</feature>
<dbReference type="GO" id="GO:0046872">
    <property type="term" value="F:metal ion binding"/>
    <property type="evidence" value="ECO:0007669"/>
    <property type="project" value="UniProtKB-KW"/>
</dbReference>
<evidence type="ECO:0000256" key="9">
    <source>
        <dbReference type="ARBA" id="ARBA00034323"/>
    </source>
</evidence>
<comment type="subcellular location">
    <subcellularLocation>
        <location evidence="1">Periplasm</location>
    </subcellularLocation>
</comment>
<comment type="caution">
    <text evidence="13">The sequence shown here is derived from an EMBL/GenBank/DDBJ whole genome shotgun (WGS) entry which is preliminary data.</text>
</comment>
<name>E8LN41_SUCHY</name>
<dbReference type="SUPFAM" id="SSF53822">
    <property type="entry name" value="Periplasmic binding protein-like I"/>
    <property type="match status" value="1"/>
</dbReference>
<dbReference type="GO" id="GO:0055085">
    <property type="term" value="P:transmembrane transport"/>
    <property type="evidence" value="ECO:0007669"/>
    <property type="project" value="UniProtKB-ARBA"/>
</dbReference>
<keyword evidence="8" id="KW-0106">Calcium</keyword>
<dbReference type="GO" id="GO:0030246">
    <property type="term" value="F:carbohydrate binding"/>
    <property type="evidence" value="ECO:0007669"/>
    <property type="project" value="InterPro"/>
</dbReference>
<keyword evidence="3" id="KW-0813">Transport</keyword>
<protein>
    <recommendedName>
        <fullName evidence="10">D-galactose/methyl-galactoside binding periplasmic protein MglB</fullName>
    </recommendedName>
</protein>
<keyword evidence="14" id="KW-1185">Reference proteome</keyword>
<evidence type="ECO:0000256" key="10">
    <source>
        <dbReference type="ARBA" id="ARBA00034344"/>
    </source>
</evidence>
<evidence type="ECO:0000256" key="2">
    <source>
        <dbReference type="ARBA" id="ARBA00007639"/>
    </source>
</evidence>
<evidence type="ECO:0000256" key="4">
    <source>
        <dbReference type="ARBA" id="ARBA00022597"/>
    </source>
</evidence>
<dbReference type="GO" id="GO:0030288">
    <property type="term" value="C:outer membrane-bounded periplasmic space"/>
    <property type="evidence" value="ECO:0007669"/>
    <property type="project" value="TreeGrafter"/>
</dbReference>
<evidence type="ECO:0000256" key="1">
    <source>
        <dbReference type="ARBA" id="ARBA00004418"/>
    </source>
</evidence>
<gene>
    <name evidence="13" type="ORF">HMPREF9444_02194</name>
</gene>
<proteinExistence type="inferred from homology"/>
<evidence type="ECO:0000259" key="12">
    <source>
        <dbReference type="Pfam" id="PF13407"/>
    </source>
</evidence>
<dbReference type="PANTHER" id="PTHR30036:SF2">
    <property type="entry name" value="D-GALACTOSE_METHYL-GALACTOSIDE BINDING PERIPLASMIC PROTEIN MGLB"/>
    <property type="match status" value="1"/>
</dbReference>
<keyword evidence="6 11" id="KW-0732">Signal</keyword>
<evidence type="ECO:0000256" key="6">
    <source>
        <dbReference type="ARBA" id="ARBA00022729"/>
    </source>
</evidence>
<keyword evidence="5" id="KW-0479">Metal-binding</keyword>
<comment type="similarity">
    <text evidence="2">Belongs to the bacterial solute-binding protein 2 family.</text>
</comment>
<dbReference type="STRING" id="762983.HMPREF9444_02194"/>
<dbReference type="OrthoDB" id="9769193at2"/>
<dbReference type="InterPro" id="IPR025997">
    <property type="entry name" value="SBP_2_dom"/>
</dbReference>
<dbReference type="eggNOG" id="COG1879">
    <property type="taxonomic scope" value="Bacteria"/>
</dbReference>
<organism evidence="13 14">
    <name type="scientific">Succinatimonas hippei (strain DSM 22608 / JCM 16073 / KCTC 15190 / YIT 12066)</name>
    <dbReference type="NCBI Taxonomy" id="762983"/>
    <lineage>
        <taxon>Bacteria</taxon>
        <taxon>Pseudomonadati</taxon>
        <taxon>Pseudomonadota</taxon>
        <taxon>Gammaproteobacteria</taxon>
        <taxon>Aeromonadales</taxon>
        <taxon>Succinivibrionaceae</taxon>
        <taxon>Succinatimonas</taxon>
    </lineage>
</organism>
<dbReference type="HOGENOM" id="CLU_037628_3_1_6"/>
<dbReference type="InterPro" id="IPR028082">
    <property type="entry name" value="Peripla_BP_I"/>
</dbReference>
<evidence type="ECO:0000313" key="14">
    <source>
        <dbReference type="Proteomes" id="UP000018458"/>
    </source>
</evidence>
<feature type="chain" id="PRO_5003224162" description="D-galactose/methyl-galactoside binding periplasmic protein MglB" evidence="11">
    <location>
        <begin position="25"/>
        <end position="335"/>
    </location>
</feature>
<dbReference type="AlphaFoldDB" id="E8LN41"/>
<sequence>MKVNNALKVTVVCSQLLLASSVFAAESKSADVFYYNLTDSFIANLDKILTQEGSEQGINLKKYNAADDAYAQSETLDIALADKKNTPLLINLVDSSYAGEFLASLPKDTTRQIIFFNRNVSDAVLASYDNAWFVGTSPRESGRYQAEILVSYLKAHPDYDKNKNGVLDLVMLKGEQTHLDAVLRTQEVLKVLNEQGIKYKVVFSANANWQFQKGFDFMDQAVSSLTFNNIEAVVCNNDAMAMGAITDLNQYGYNLEDANKYIPVLGIDAIPEARKAVEEGRMLGTVCNDATKLSEVLVTMVKLDTKDSEEISKAIGLPVLDKRISIPYHKICNAQ</sequence>
<feature type="domain" description="Periplasmic binding protein" evidence="12">
    <location>
        <begin position="33"/>
        <end position="301"/>
    </location>
</feature>
<dbReference type="EMBL" id="AEVO01000156">
    <property type="protein sequence ID" value="EFY06102.1"/>
    <property type="molecule type" value="Genomic_DNA"/>
</dbReference>
<evidence type="ECO:0000256" key="8">
    <source>
        <dbReference type="ARBA" id="ARBA00022837"/>
    </source>
</evidence>
<dbReference type="InterPro" id="IPR044085">
    <property type="entry name" value="MglB-like_PBP1"/>
</dbReference>
<evidence type="ECO:0000313" key="13">
    <source>
        <dbReference type="EMBL" id="EFY06102.1"/>
    </source>
</evidence>
<dbReference type="CDD" id="cd01539">
    <property type="entry name" value="PBP1_GGBP"/>
    <property type="match status" value="1"/>
</dbReference>